<reference evidence="2 3" key="1">
    <citation type="submission" date="2020-08" db="EMBL/GenBank/DDBJ databases">
        <title>Genomic Encyclopedia of Type Strains, Phase IV (KMG-IV): sequencing the most valuable type-strain genomes for metagenomic binning, comparative biology and taxonomic classification.</title>
        <authorList>
            <person name="Goeker M."/>
        </authorList>
    </citation>
    <scope>NUCLEOTIDE SEQUENCE [LARGE SCALE GENOMIC DNA]</scope>
    <source>
        <strain evidence="2 3">DSM 25622</strain>
    </source>
</reference>
<evidence type="ECO:0008006" key="4">
    <source>
        <dbReference type="Google" id="ProtNLM"/>
    </source>
</evidence>
<accession>A0A840YHL7</accession>
<comment type="caution">
    <text evidence="2">The sequence shown here is derived from an EMBL/GenBank/DDBJ whole genome shotgun (WGS) entry which is preliminary data.</text>
</comment>
<sequence>MSDSSSPDAKATGTPVKRRPGRPAGGDMAQLTLRIPRAHLLALTEESARRSMETGRNVTPQAIIAGMIAASIATKNESTPAA</sequence>
<dbReference type="RefSeq" id="WP_126281748.1">
    <property type="nucleotide sequence ID" value="NZ_JACIJD010000025.1"/>
</dbReference>
<evidence type="ECO:0000313" key="3">
    <source>
        <dbReference type="Proteomes" id="UP000580654"/>
    </source>
</evidence>
<organism evidence="2 3">
    <name type="scientific">Muricoccus pecuniae</name>
    <dbReference type="NCBI Taxonomy" id="693023"/>
    <lineage>
        <taxon>Bacteria</taxon>
        <taxon>Pseudomonadati</taxon>
        <taxon>Pseudomonadota</taxon>
        <taxon>Alphaproteobacteria</taxon>
        <taxon>Acetobacterales</taxon>
        <taxon>Roseomonadaceae</taxon>
        <taxon>Muricoccus</taxon>
    </lineage>
</organism>
<evidence type="ECO:0000313" key="2">
    <source>
        <dbReference type="EMBL" id="MBB5695891.1"/>
    </source>
</evidence>
<proteinExistence type="predicted"/>
<dbReference type="EMBL" id="JACIJD010000025">
    <property type="protein sequence ID" value="MBB5695891.1"/>
    <property type="molecule type" value="Genomic_DNA"/>
</dbReference>
<name>A0A840YHL7_9PROT</name>
<dbReference type="AlphaFoldDB" id="A0A840YHL7"/>
<keyword evidence="3" id="KW-1185">Reference proteome</keyword>
<dbReference type="Proteomes" id="UP000580654">
    <property type="component" value="Unassembled WGS sequence"/>
</dbReference>
<gene>
    <name evidence="2" type="ORF">FHS87_003959</name>
</gene>
<evidence type="ECO:0000256" key="1">
    <source>
        <dbReference type="SAM" id="MobiDB-lite"/>
    </source>
</evidence>
<feature type="region of interest" description="Disordered" evidence="1">
    <location>
        <begin position="1"/>
        <end position="31"/>
    </location>
</feature>
<protein>
    <recommendedName>
        <fullName evidence="4">CopG family transcriptional regulator</fullName>
    </recommendedName>
</protein>